<comment type="caution">
    <text evidence="1">The sequence shown here is derived from an EMBL/GenBank/DDBJ whole genome shotgun (WGS) entry which is preliminary data.</text>
</comment>
<dbReference type="OMA" id="IFYIAEM"/>
<reference evidence="1" key="1">
    <citation type="submission" date="2021-01" db="EMBL/GenBank/DDBJ databases">
        <authorList>
            <consortium name="Genoscope - CEA"/>
            <person name="William W."/>
        </authorList>
    </citation>
    <scope>NUCLEOTIDE SEQUENCE</scope>
</reference>
<name>A0A8S1LTB4_PARPR</name>
<protein>
    <submittedName>
        <fullName evidence="1">Uncharacterized protein</fullName>
    </submittedName>
</protein>
<keyword evidence="2" id="KW-1185">Reference proteome</keyword>
<dbReference type="AlphaFoldDB" id="A0A8S1LTB4"/>
<sequence>MKKGDYRIIQNYSQMTLNSLTAPCFHEAKGCQFNYYELDEQIQTQLQQDESKQFICPVCHVQGKLNSDVAYLINEIKDENNQFIVEKSNQQIFRMQKQSFTYSVLSEQQNVLELQKQFNQKILNGNKLSLEFIQRLNTERNNDIFQIYRKSQLDKIPTLIGIINFKLILFYHFFKIKLEFDIYDNTNKKNCIKIDNQDSDYIKIKQVILINNFIYLIIQQENLSQLYRGSINQIFEQNEPIFYITELDGYTLLGESRLIQYQKHLLMIGSEASFIIEDQIKKNVEMNEDIKIPYLNETTQLALIYDQQIYLVDQESIDMKGRAYLQEFNISDQKISQLSQNIFSVQNFNIDFSLAHDNILYLFNSQNLNEPKAQVKYILSSRDNVIQTKIFNVINHHSYLKVKIIPTTKQKVGIVSCVLVGLMFLNSQTIFPGVLVFNQKDNQIEIELI</sequence>
<evidence type="ECO:0000313" key="2">
    <source>
        <dbReference type="Proteomes" id="UP000688137"/>
    </source>
</evidence>
<organism evidence="1 2">
    <name type="scientific">Paramecium primaurelia</name>
    <dbReference type="NCBI Taxonomy" id="5886"/>
    <lineage>
        <taxon>Eukaryota</taxon>
        <taxon>Sar</taxon>
        <taxon>Alveolata</taxon>
        <taxon>Ciliophora</taxon>
        <taxon>Intramacronucleata</taxon>
        <taxon>Oligohymenophorea</taxon>
        <taxon>Peniculida</taxon>
        <taxon>Parameciidae</taxon>
        <taxon>Paramecium</taxon>
    </lineage>
</organism>
<evidence type="ECO:0000313" key="1">
    <source>
        <dbReference type="EMBL" id="CAD8071828.1"/>
    </source>
</evidence>
<proteinExistence type="predicted"/>
<gene>
    <name evidence="1" type="ORF">PPRIM_AZ9-3.1.T0480072</name>
</gene>
<dbReference type="Proteomes" id="UP000688137">
    <property type="component" value="Unassembled WGS sequence"/>
</dbReference>
<accession>A0A8S1LTB4</accession>
<dbReference type="EMBL" id="CAJJDM010000048">
    <property type="protein sequence ID" value="CAD8071828.1"/>
    <property type="molecule type" value="Genomic_DNA"/>
</dbReference>